<dbReference type="Proteomes" id="UP000178449">
    <property type="component" value="Unassembled WGS sequence"/>
</dbReference>
<evidence type="ECO:0000313" key="2">
    <source>
        <dbReference type="EMBL" id="OGG95326.1"/>
    </source>
</evidence>
<evidence type="ECO:0000259" key="1">
    <source>
        <dbReference type="Pfam" id="PF05099"/>
    </source>
</evidence>
<name>A0A1F6GB43_9PROT</name>
<feature type="domain" description="Co-chaperone DjlA N-terminal" evidence="1">
    <location>
        <begin position="171"/>
        <end position="268"/>
    </location>
</feature>
<dbReference type="Pfam" id="PF05099">
    <property type="entry name" value="TerB"/>
    <property type="match status" value="1"/>
</dbReference>
<dbReference type="EMBL" id="MFNE01000024">
    <property type="protein sequence ID" value="OGG95326.1"/>
    <property type="molecule type" value="Genomic_DNA"/>
</dbReference>
<protein>
    <recommendedName>
        <fullName evidence="1">Co-chaperone DjlA N-terminal domain-containing protein</fullName>
    </recommendedName>
</protein>
<dbReference type="SUPFAM" id="SSF158682">
    <property type="entry name" value="TerB-like"/>
    <property type="match status" value="1"/>
</dbReference>
<dbReference type="InterPro" id="IPR029024">
    <property type="entry name" value="TerB-like"/>
</dbReference>
<gene>
    <name evidence="2" type="ORF">A2527_07330</name>
</gene>
<sequence>MMETSKSLELERARQSIVKDCRTRVKTLLKTGAELFSAIFPSAWVTPGTGQRFEAERVFEYKTRQINDWVTQVMKDGLTLAQATEPMEFCPAPMRLPQQIAEECIGTLIKLFTLNRDLSDNDFYYIADVAAAAGLDTPLVARVIEQAQYEIRKVFFQGLIGELDEEQCMSCAILLMKAIQADEELHPAEFKYLENISQLLDNDQSKIEKVEQYCAEQAGFPRVFLPDDLAIYMYKYLTEVVMCDGEYDARESAFIKDVGAAFGFDHTRQDKVIQPVSAAMMVKAALFPRK</sequence>
<proteinExistence type="predicted"/>
<dbReference type="AlphaFoldDB" id="A0A1F6GB43"/>
<comment type="caution">
    <text evidence="2">The sequence shown here is derived from an EMBL/GenBank/DDBJ whole genome shotgun (WGS) entry which is preliminary data.</text>
</comment>
<dbReference type="CDD" id="cd07177">
    <property type="entry name" value="terB_like"/>
    <property type="match status" value="1"/>
</dbReference>
<reference evidence="2 3" key="1">
    <citation type="journal article" date="2016" name="Nat. Commun.">
        <title>Thousands of microbial genomes shed light on interconnected biogeochemical processes in an aquifer system.</title>
        <authorList>
            <person name="Anantharaman K."/>
            <person name="Brown C.T."/>
            <person name="Hug L.A."/>
            <person name="Sharon I."/>
            <person name="Castelle C.J."/>
            <person name="Probst A.J."/>
            <person name="Thomas B.C."/>
            <person name="Singh A."/>
            <person name="Wilkins M.J."/>
            <person name="Karaoz U."/>
            <person name="Brodie E.L."/>
            <person name="Williams K.H."/>
            <person name="Hubbard S.S."/>
            <person name="Banfield J.F."/>
        </authorList>
    </citation>
    <scope>NUCLEOTIDE SEQUENCE [LARGE SCALE GENOMIC DNA]</scope>
</reference>
<dbReference type="InterPro" id="IPR007791">
    <property type="entry name" value="DjlA_N"/>
</dbReference>
<dbReference type="Gene3D" id="1.10.3680.10">
    <property type="entry name" value="TerB-like"/>
    <property type="match status" value="1"/>
</dbReference>
<organism evidence="2 3">
    <name type="scientific">Candidatus Lambdaproteobacteria bacterium RIFOXYD2_FULL_50_16</name>
    <dbReference type="NCBI Taxonomy" id="1817772"/>
    <lineage>
        <taxon>Bacteria</taxon>
        <taxon>Pseudomonadati</taxon>
        <taxon>Pseudomonadota</taxon>
        <taxon>Candidatus Lambdaproteobacteria</taxon>
    </lineage>
</organism>
<evidence type="ECO:0000313" key="3">
    <source>
        <dbReference type="Proteomes" id="UP000178449"/>
    </source>
</evidence>
<accession>A0A1F6GB43</accession>